<organism evidence="1">
    <name type="scientific">freshwater metagenome</name>
    <dbReference type="NCBI Taxonomy" id="449393"/>
    <lineage>
        <taxon>unclassified sequences</taxon>
        <taxon>metagenomes</taxon>
        <taxon>ecological metagenomes</taxon>
    </lineage>
</organism>
<dbReference type="InterPro" id="IPR023214">
    <property type="entry name" value="HAD_sf"/>
</dbReference>
<gene>
    <name evidence="1" type="ORF">UFOPK2399_01451</name>
</gene>
<dbReference type="InterPro" id="IPR036412">
    <property type="entry name" value="HAD-like_sf"/>
</dbReference>
<proteinExistence type="predicted"/>
<dbReference type="AlphaFoldDB" id="A0A6J6PUU2"/>
<accession>A0A6J6PUU2</accession>
<evidence type="ECO:0000313" key="1">
    <source>
        <dbReference type="EMBL" id="CAB4702527.1"/>
    </source>
</evidence>
<reference evidence="1" key="1">
    <citation type="submission" date="2020-05" db="EMBL/GenBank/DDBJ databases">
        <authorList>
            <person name="Chiriac C."/>
            <person name="Salcher M."/>
            <person name="Ghai R."/>
            <person name="Kavagutti S V."/>
        </authorList>
    </citation>
    <scope>NUCLEOTIDE SEQUENCE</scope>
</reference>
<protein>
    <submittedName>
        <fullName evidence="1">Unannotated protein</fullName>
    </submittedName>
</protein>
<dbReference type="SUPFAM" id="SSF56784">
    <property type="entry name" value="HAD-like"/>
    <property type="match status" value="1"/>
</dbReference>
<sequence>MTAVAIELDGVLGDTEGLWNAWLEDVSRRAQIDPERLDEQLPNWRQLLERFAEDHAPVYLRPSSGATAALRALQTDGVTIGVFTDRPDVLAAVALSHLGAARRVSHLEAGPGSLDRLLAILGPDARVVRTLAEL</sequence>
<dbReference type="EMBL" id="CAEZXP010000005">
    <property type="protein sequence ID" value="CAB4702527.1"/>
    <property type="molecule type" value="Genomic_DNA"/>
</dbReference>
<name>A0A6J6PUU2_9ZZZZ</name>
<dbReference type="Gene3D" id="3.40.50.1000">
    <property type="entry name" value="HAD superfamily/HAD-like"/>
    <property type="match status" value="1"/>
</dbReference>